<dbReference type="AlphaFoldDB" id="A0A0L6UNX7"/>
<comment type="caution">
    <text evidence="1">The sequence shown here is derived from an EMBL/GenBank/DDBJ whole genome shotgun (WGS) entry which is preliminary data.</text>
</comment>
<dbReference type="Proteomes" id="UP000037035">
    <property type="component" value="Unassembled WGS sequence"/>
</dbReference>
<accession>A0A0L6UNX7</accession>
<proteinExistence type="predicted"/>
<keyword evidence="2" id="KW-1185">Reference proteome</keyword>
<dbReference type="VEuPathDB" id="FungiDB:VP01_4682g3"/>
<dbReference type="EMBL" id="LAVV01009815">
    <property type="protein sequence ID" value="KNZ49942.1"/>
    <property type="molecule type" value="Genomic_DNA"/>
</dbReference>
<reference evidence="1 2" key="1">
    <citation type="submission" date="2015-08" db="EMBL/GenBank/DDBJ databases">
        <title>Next Generation Sequencing and Analysis of the Genome of Puccinia sorghi L Schw, the Causal Agent of Maize Common Rust.</title>
        <authorList>
            <person name="Rochi L."/>
            <person name="Burguener G."/>
            <person name="Darino M."/>
            <person name="Turjanski A."/>
            <person name="Kreff E."/>
            <person name="Dieguez M.J."/>
            <person name="Sacco F."/>
        </authorList>
    </citation>
    <scope>NUCLEOTIDE SEQUENCE [LARGE SCALE GENOMIC DNA]</scope>
    <source>
        <strain evidence="1 2">RO10H11247</strain>
    </source>
</reference>
<evidence type="ECO:0000313" key="2">
    <source>
        <dbReference type="Proteomes" id="UP000037035"/>
    </source>
</evidence>
<protein>
    <submittedName>
        <fullName evidence="1">Uncharacterized protein</fullName>
    </submittedName>
</protein>
<sequence length="30" mass="3639">EPVDEIIGWQNPCNTMACACMWEWLYKFFL</sequence>
<organism evidence="1 2">
    <name type="scientific">Puccinia sorghi</name>
    <dbReference type="NCBI Taxonomy" id="27349"/>
    <lineage>
        <taxon>Eukaryota</taxon>
        <taxon>Fungi</taxon>
        <taxon>Dikarya</taxon>
        <taxon>Basidiomycota</taxon>
        <taxon>Pucciniomycotina</taxon>
        <taxon>Pucciniomycetes</taxon>
        <taxon>Pucciniales</taxon>
        <taxon>Pucciniaceae</taxon>
        <taxon>Puccinia</taxon>
    </lineage>
</organism>
<evidence type="ECO:0000313" key="1">
    <source>
        <dbReference type="EMBL" id="KNZ49942.1"/>
    </source>
</evidence>
<gene>
    <name evidence="1" type="ORF">VP01_4682g3</name>
</gene>
<feature type="non-terminal residue" evidence="1">
    <location>
        <position position="1"/>
    </location>
</feature>
<name>A0A0L6UNX7_9BASI</name>